<evidence type="ECO:0000256" key="5">
    <source>
        <dbReference type="SAM" id="MobiDB-lite"/>
    </source>
</evidence>
<dbReference type="OrthoDB" id="962301at2"/>
<name>A0A5S9QWE9_9GAMM</name>
<feature type="compositionally biased region" description="Basic and acidic residues" evidence="5">
    <location>
        <begin position="1"/>
        <end position="17"/>
    </location>
</feature>
<dbReference type="Pfam" id="PF01258">
    <property type="entry name" value="zf-dskA_traR"/>
    <property type="match status" value="1"/>
</dbReference>
<dbReference type="AlphaFoldDB" id="A0A5S9QWE9"/>
<feature type="domain" description="Zinc finger DksA/TraR C4-type" evidence="6">
    <location>
        <begin position="37"/>
        <end position="71"/>
    </location>
</feature>
<gene>
    <name evidence="8" type="primary">dksA_3</name>
    <name evidence="7" type="synonym">dksA_5</name>
    <name evidence="8" type="ORF">OPDIPICF_02708</name>
    <name evidence="7" type="ORF">OPDIPICF_04128</name>
</gene>
<keyword evidence="3" id="KW-0862">Zinc</keyword>
<protein>
    <submittedName>
        <fullName evidence="8">RNA polymerase-binding transcription factor DksA</fullName>
    </submittedName>
</protein>
<dbReference type="InterPro" id="IPR000962">
    <property type="entry name" value="Znf_DskA_TraR"/>
</dbReference>
<evidence type="ECO:0000313" key="9">
    <source>
        <dbReference type="Proteomes" id="UP000441399"/>
    </source>
</evidence>
<dbReference type="Gene3D" id="1.20.120.910">
    <property type="entry name" value="DksA, coiled-coil domain"/>
    <property type="match status" value="1"/>
</dbReference>
<keyword evidence="9" id="KW-1185">Reference proteome</keyword>
<organism evidence="8 9">
    <name type="scientific">BD1-7 clade bacterium</name>
    <dbReference type="NCBI Taxonomy" id="2029982"/>
    <lineage>
        <taxon>Bacteria</taxon>
        <taxon>Pseudomonadati</taxon>
        <taxon>Pseudomonadota</taxon>
        <taxon>Gammaproteobacteria</taxon>
        <taxon>Cellvibrionales</taxon>
        <taxon>Spongiibacteraceae</taxon>
        <taxon>BD1-7 clade</taxon>
    </lineage>
</organism>
<evidence type="ECO:0000256" key="3">
    <source>
        <dbReference type="ARBA" id="ARBA00022833"/>
    </source>
</evidence>
<evidence type="ECO:0000256" key="2">
    <source>
        <dbReference type="ARBA" id="ARBA00022771"/>
    </source>
</evidence>
<sequence length="77" mass="8408">MDIIDNAKAHEEQDRARAMHNQKASRTPEPAQHTTSGHVICIDCADPISAQRLVAKPNAARCIDCQGFFEQGARHAG</sequence>
<feature type="region of interest" description="Disordered" evidence="5">
    <location>
        <begin position="1"/>
        <end position="35"/>
    </location>
</feature>
<dbReference type="Proteomes" id="UP000441399">
    <property type="component" value="Unassembled WGS sequence"/>
</dbReference>
<evidence type="ECO:0000313" key="8">
    <source>
        <dbReference type="EMBL" id="CAA0122882.1"/>
    </source>
</evidence>
<evidence type="ECO:0000256" key="1">
    <source>
        <dbReference type="ARBA" id="ARBA00022723"/>
    </source>
</evidence>
<evidence type="ECO:0000313" key="7">
    <source>
        <dbReference type="EMBL" id="CAA0097693.1"/>
    </source>
</evidence>
<keyword evidence="1" id="KW-0479">Metal-binding</keyword>
<accession>A0A5S9QWE9</accession>
<dbReference type="PROSITE" id="PS51128">
    <property type="entry name" value="ZF_DKSA_2"/>
    <property type="match status" value="1"/>
</dbReference>
<feature type="zinc finger region" description="dksA C4-type" evidence="4">
    <location>
        <begin position="41"/>
        <end position="65"/>
    </location>
</feature>
<keyword evidence="2" id="KW-0863">Zinc-finger</keyword>
<dbReference type="GO" id="GO:0008270">
    <property type="term" value="F:zinc ion binding"/>
    <property type="evidence" value="ECO:0007669"/>
    <property type="project" value="UniProtKB-KW"/>
</dbReference>
<dbReference type="EMBL" id="CACSIO010000045">
    <property type="protein sequence ID" value="CAA0122882.1"/>
    <property type="molecule type" value="Genomic_DNA"/>
</dbReference>
<evidence type="ECO:0000256" key="4">
    <source>
        <dbReference type="PROSITE-ProRule" id="PRU00510"/>
    </source>
</evidence>
<dbReference type="EMBL" id="CACSIO010000004">
    <property type="protein sequence ID" value="CAA0097693.1"/>
    <property type="molecule type" value="Genomic_DNA"/>
</dbReference>
<reference evidence="8 9" key="1">
    <citation type="submission" date="2019-11" db="EMBL/GenBank/DDBJ databases">
        <authorList>
            <person name="Holert J."/>
        </authorList>
    </citation>
    <scope>NUCLEOTIDE SEQUENCE [LARGE SCALE GENOMIC DNA]</scope>
    <source>
        <strain evidence="8">SB11_3</strain>
    </source>
</reference>
<proteinExistence type="predicted"/>
<dbReference type="SUPFAM" id="SSF57716">
    <property type="entry name" value="Glucocorticoid receptor-like (DNA-binding domain)"/>
    <property type="match status" value="1"/>
</dbReference>
<evidence type="ECO:0000259" key="6">
    <source>
        <dbReference type="Pfam" id="PF01258"/>
    </source>
</evidence>